<evidence type="ECO:0000256" key="7">
    <source>
        <dbReference type="ARBA" id="ARBA00049185"/>
    </source>
</evidence>
<dbReference type="GO" id="GO:0030170">
    <property type="term" value="F:pyridoxal phosphate binding"/>
    <property type="evidence" value="ECO:0007669"/>
    <property type="project" value="InterPro"/>
</dbReference>
<dbReference type="InterPro" id="IPR015424">
    <property type="entry name" value="PyrdxlP-dep_Trfase"/>
</dbReference>
<comment type="subunit">
    <text evidence="3 9">Homodimer.</text>
</comment>
<evidence type="ECO:0000256" key="8">
    <source>
        <dbReference type="ARBA" id="ARBA00053140"/>
    </source>
</evidence>
<evidence type="ECO:0000313" key="11">
    <source>
        <dbReference type="EMBL" id="KAB1224594.1"/>
    </source>
</evidence>
<dbReference type="AlphaFoldDB" id="A0A6A1WHC0"/>
<dbReference type="InterPro" id="IPR004838">
    <property type="entry name" value="NHTrfase_class1_PyrdxlP-BS"/>
</dbReference>
<proteinExistence type="inferred from homology"/>
<dbReference type="FunFam" id="3.90.1150.10:FF:000001">
    <property type="entry name" value="Aspartate aminotransferase"/>
    <property type="match status" value="1"/>
</dbReference>
<dbReference type="Gene3D" id="3.40.640.10">
    <property type="entry name" value="Type I PLP-dependent aspartate aminotransferase-like (Major domain)"/>
    <property type="match status" value="1"/>
</dbReference>
<evidence type="ECO:0000313" key="12">
    <source>
        <dbReference type="Proteomes" id="UP000516437"/>
    </source>
</evidence>
<feature type="domain" description="Aminotransferase class I/classII large" evidence="10">
    <location>
        <begin position="60"/>
        <end position="425"/>
    </location>
</feature>
<reference evidence="11 12" key="1">
    <citation type="journal article" date="2019" name="Plant Biotechnol. J.">
        <title>The red bayberry genome and genetic basis of sex determination.</title>
        <authorList>
            <person name="Jia H.M."/>
            <person name="Jia H.J."/>
            <person name="Cai Q.L."/>
            <person name="Wang Y."/>
            <person name="Zhao H.B."/>
            <person name="Yang W.F."/>
            <person name="Wang G.Y."/>
            <person name="Li Y.H."/>
            <person name="Zhan D.L."/>
            <person name="Shen Y.T."/>
            <person name="Niu Q.F."/>
            <person name="Chang L."/>
            <person name="Qiu J."/>
            <person name="Zhao L."/>
            <person name="Xie H.B."/>
            <person name="Fu W.Y."/>
            <person name="Jin J."/>
            <person name="Li X.W."/>
            <person name="Jiao Y."/>
            <person name="Zhou C.C."/>
            <person name="Tu T."/>
            <person name="Chai C.Y."/>
            <person name="Gao J.L."/>
            <person name="Fan L.J."/>
            <person name="van de Weg E."/>
            <person name="Wang J.Y."/>
            <person name="Gao Z.S."/>
        </authorList>
    </citation>
    <scope>NUCLEOTIDE SEQUENCE [LARGE SCALE GENOMIC DNA]</scope>
    <source>
        <tissue evidence="11">Leaves</tissue>
    </source>
</reference>
<sequence>MQRRIVINIMWRFMGGSFTRLTRCFSTSPRAVGWWENASPAAKDPITGVTEAFLADTNPHKINLGVGAYRDDEGKPIVLQCVRNAEAKIAGCEFLEANATEMASSLVEESVKLAYGEHARVLKEGRLAGLQALSGTGACRLFAELQRRFYPELPIYLPRPTWSNHHNVWRDAQVPQRTFQYYHPVSKGLNFAALVDDVKNAPDGSVFLLHPCAHNPTGVDPTEEQWRDISYLFKVKNHFPFFDMAYQGFASGDLDMDAQAIRIFLEDGHLIGCAQSFAKNMGLYGHRVGCVSVLCADAKQAVVVKSQMQQIARAMYGSPPVHGLLLVSTILSDPQTKSLWVKEVKVMANRIKRMRTALRENLEKLGSPLNWEHITNQVGMFCFSGLTPDHVDRLAREFHVYMTRDGRISMAGVTTSNVSYLADAIHEVTKHDEEALNICYTSH</sequence>
<comment type="similarity">
    <text evidence="2">Belongs to the class-I pyridoxal-phosphate-dependent aminotransferase family.</text>
</comment>
<comment type="cofactor">
    <cofactor evidence="1">
        <name>pyridoxal 5'-phosphate</name>
        <dbReference type="ChEBI" id="CHEBI:597326"/>
    </cofactor>
</comment>
<keyword evidence="6" id="KW-0663">Pyridoxal phosphate</keyword>
<dbReference type="PANTHER" id="PTHR11879">
    <property type="entry name" value="ASPARTATE AMINOTRANSFERASE"/>
    <property type="match status" value="1"/>
</dbReference>
<evidence type="ECO:0000256" key="1">
    <source>
        <dbReference type="ARBA" id="ARBA00001933"/>
    </source>
</evidence>
<dbReference type="GO" id="GO:0004069">
    <property type="term" value="F:L-aspartate:2-oxoglutarate aminotransferase activity"/>
    <property type="evidence" value="ECO:0007669"/>
    <property type="project" value="UniProtKB-EC"/>
</dbReference>
<dbReference type="PANTHER" id="PTHR11879:SF14">
    <property type="entry name" value="ASPARTATE AMINOTRANSFERASE"/>
    <property type="match status" value="1"/>
</dbReference>
<dbReference type="InterPro" id="IPR004839">
    <property type="entry name" value="Aminotransferase_I/II_large"/>
</dbReference>
<evidence type="ECO:0000256" key="6">
    <source>
        <dbReference type="ARBA" id="ARBA00022898"/>
    </source>
</evidence>
<dbReference type="GO" id="GO:0005739">
    <property type="term" value="C:mitochondrion"/>
    <property type="evidence" value="ECO:0007669"/>
    <property type="project" value="TreeGrafter"/>
</dbReference>
<comment type="function">
    <text evidence="8">Important for the metabolism of amino acids and Krebs-cycle related organic acids. In plants, it is involved in nitrogen metabolism and in aspects of carbon and energy metabolism.</text>
</comment>
<evidence type="ECO:0000256" key="2">
    <source>
        <dbReference type="ARBA" id="ARBA00007441"/>
    </source>
</evidence>
<dbReference type="GO" id="GO:0006520">
    <property type="term" value="P:amino acid metabolic process"/>
    <property type="evidence" value="ECO:0007669"/>
    <property type="project" value="InterPro"/>
</dbReference>
<dbReference type="EMBL" id="RXIC02000020">
    <property type="protein sequence ID" value="KAB1224594.1"/>
    <property type="molecule type" value="Genomic_DNA"/>
</dbReference>
<protein>
    <recommendedName>
        <fullName evidence="9">Aspartate aminotransferase</fullName>
        <ecNumber evidence="9">2.6.1.1</ecNumber>
    </recommendedName>
</protein>
<dbReference type="Pfam" id="PF00155">
    <property type="entry name" value="Aminotran_1_2"/>
    <property type="match status" value="1"/>
</dbReference>
<evidence type="ECO:0000256" key="3">
    <source>
        <dbReference type="ARBA" id="ARBA00011738"/>
    </source>
</evidence>
<dbReference type="PRINTS" id="PR00799">
    <property type="entry name" value="TRANSAMINASE"/>
</dbReference>
<keyword evidence="12" id="KW-1185">Reference proteome</keyword>
<dbReference type="InterPro" id="IPR015421">
    <property type="entry name" value="PyrdxlP-dep_Trfase_major"/>
</dbReference>
<dbReference type="Proteomes" id="UP000516437">
    <property type="component" value="Chromosome 2"/>
</dbReference>
<dbReference type="EC" id="2.6.1.1" evidence="9"/>
<keyword evidence="5 9" id="KW-0808">Transferase</keyword>
<dbReference type="OrthoDB" id="6752799at2759"/>
<evidence type="ECO:0000256" key="5">
    <source>
        <dbReference type="ARBA" id="ARBA00022679"/>
    </source>
</evidence>
<evidence type="ECO:0000256" key="4">
    <source>
        <dbReference type="ARBA" id="ARBA00022576"/>
    </source>
</evidence>
<dbReference type="FunFam" id="3.40.640.10:FF:000015">
    <property type="entry name" value="Aspartate aminotransferase"/>
    <property type="match status" value="1"/>
</dbReference>
<dbReference type="CDD" id="cd00609">
    <property type="entry name" value="AAT_like"/>
    <property type="match status" value="1"/>
</dbReference>
<dbReference type="InterPro" id="IPR015422">
    <property type="entry name" value="PyrdxlP-dep_Trfase_small"/>
</dbReference>
<comment type="miscellaneous">
    <text evidence="9">In eukaryotes there are cytoplasmic, mitochondrial and chloroplastic isozymes.</text>
</comment>
<accession>A0A6A1WHC0</accession>
<dbReference type="Gene3D" id="3.90.1150.10">
    <property type="entry name" value="Aspartate Aminotransferase, domain 1"/>
    <property type="match status" value="1"/>
</dbReference>
<name>A0A6A1WHC0_9ROSI</name>
<evidence type="ECO:0000256" key="9">
    <source>
        <dbReference type="RuleBase" id="RU000480"/>
    </source>
</evidence>
<dbReference type="NCBIfam" id="NF006719">
    <property type="entry name" value="PRK09257.1"/>
    <property type="match status" value="1"/>
</dbReference>
<gene>
    <name evidence="11" type="ORF">CJ030_MR2G009997</name>
</gene>
<organism evidence="11 12">
    <name type="scientific">Morella rubra</name>
    <name type="common">Chinese bayberry</name>
    <dbReference type="NCBI Taxonomy" id="262757"/>
    <lineage>
        <taxon>Eukaryota</taxon>
        <taxon>Viridiplantae</taxon>
        <taxon>Streptophyta</taxon>
        <taxon>Embryophyta</taxon>
        <taxon>Tracheophyta</taxon>
        <taxon>Spermatophyta</taxon>
        <taxon>Magnoliopsida</taxon>
        <taxon>eudicotyledons</taxon>
        <taxon>Gunneridae</taxon>
        <taxon>Pentapetalae</taxon>
        <taxon>rosids</taxon>
        <taxon>fabids</taxon>
        <taxon>Fagales</taxon>
        <taxon>Myricaceae</taxon>
        <taxon>Morella</taxon>
    </lineage>
</organism>
<comment type="caution">
    <text evidence="11">The sequence shown here is derived from an EMBL/GenBank/DDBJ whole genome shotgun (WGS) entry which is preliminary data.</text>
</comment>
<evidence type="ECO:0000259" key="10">
    <source>
        <dbReference type="Pfam" id="PF00155"/>
    </source>
</evidence>
<dbReference type="SUPFAM" id="SSF53383">
    <property type="entry name" value="PLP-dependent transferases"/>
    <property type="match status" value="1"/>
</dbReference>
<dbReference type="InterPro" id="IPR000796">
    <property type="entry name" value="Asp_trans"/>
</dbReference>
<comment type="catalytic activity">
    <reaction evidence="7 9">
        <text>L-aspartate + 2-oxoglutarate = oxaloacetate + L-glutamate</text>
        <dbReference type="Rhea" id="RHEA:21824"/>
        <dbReference type="ChEBI" id="CHEBI:16452"/>
        <dbReference type="ChEBI" id="CHEBI:16810"/>
        <dbReference type="ChEBI" id="CHEBI:29985"/>
        <dbReference type="ChEBI" id="CHEBI:29991"/>
        <dbReference type="EC" id="2.6.1.1"/>
    </reaction>
</comment>
<dbReference type="PROSITE" id="PS00105">
    <property type="entry name" value="AA_TRANSFER_CLASS_1"/>
    <property type="match status" value="1"/>
</dbReference>
<keyword evidence="4 9" id="KW-0032">Aminotransferase</keyword>